<dbReference type="PANTHER" id="PTHR31447:SF0">
    <property type="entry name" value="HYDROXYPROLINE-RICH GLYCOPROTEIN FAMILY PROTEIN"/>
    <property type="match status" value="1"/>
</dbReference>
<evidence type="ECO:0000256" key="2">
    <source>
        <dbReference type="SAM" id="MobiDB-lite"/>
    </source>
</evidence>
<evidence type="ECO:0000313" key="3">
    <source>
        <dbReference type="EMBL" id="CAK9171458.1"/>
    </source>
</evidence>
<dbReference type="Proteomes" id="UP001642360">
    <property type="component" value="Unassembled WGS sequence"/>
</dbReference>
<dbReference type="InterPro" id="IPR044842">
    <property type="entry name" value="ALKBH9B/ALKBH10B-like"/>
</dbReference>
<gene>
    <name evidence="3" type="ORF">ILEXP_LOCUS41024</name>
</gene>
<reference evidence="3 4" key="1">
    <citation type="submission" date="2024-02" db="EMBL/GenBank/DDBJ databases">
        <authorList>
            <person name="Vignale AGUSTIN F."/>
            <person name="Sosa J E."/>
            <person name="Modenutti C."/>
        </authorList>
    </citation>
    <scope>NUCLEOTIDE SEQUENCE [LARGE SCALE GENOMIC DNA]</scope>
</reference>
<comment type="caution">
    <text evidence="3">The sequence shown here is derived from an EMBL/GenBank/DDBJ whole genome shotgun (WGS) entry which is preliminary data.</text>
</comment>
<feature type="region of interest" description="Disordered" evidence="2">
    <location>
        <begin position="267"/>
        <end position="286"/>
    </location>
</feature>
<dbReference type="InterPro" id="IPR037151">
    <property type="entry name" value="AlkB-like_sf"/>
</dbReference>
<comment type="similarity">
    <text evidence="1">Belongs to the alkB family.</text>
</comment>
<evidence type="ECO:0000256" key="1">
    <source>
        <dbReference type="ARBA" id="ARBA00007879"/>
    </source>
</evidence>
<dbReference type="PANTHER" id="PTHR31447">
    <property type="entry name" value="HYDROXYPROLINE-RICH GLYCOPROTEIN FAMILY PROTEIN-RELATED"/>
    <property type="match status" value="1"/>
</dbReference>
<sequence>MAMPSGNGVVSDKMLGGGGDGVGEMVNHQRQWFIDERDGIISWLRGEFAAANAIIDALCNHLRLIGEPGEYDGVVGCIQQRRCNWSAVLHMQQYFSVAEVLYALQQVSWRRQQRYFEPAKVQGKEFRRGGAGGYKKQEQQRVEIVKEEYVNANDSENLVGLEKGEEIAKGEDKSVAFEEEKKADVVAKPQVESCVKSTGNSEVVIAGHSECEANHVDDACTSNLTDVVAKPQVERSVKSSGNSEVMIAGDSECEAKHVDDACTSNSRGSCNMHQQNDSQSIQSPHQKQNLTVIPKTFVGTEIFDGKTVNVVDGLKLYEELFDESVVSKIVVLVNDLRAAGRRGQLQGKFSNAFSLFGHGTCLCSFSF</sequence>
<organism evidence="3 4">
    <name type="scientific">Ilex paraguariensis</name>
    <name type="common">yerba mate</name>
    <dbReference type="NCBI Taxonomy" id="185542"/>
    <lineage>
        <taxon>Eukaryota</taxon>
        <taxon>Viridiplantae</taxon>
        <taxon>Streptophyta</taxon>
        <taxon>Embryophyta</taxon>
        <taxon>Tracheophyta</taxon>
        <taxon>Spermatophyta</taxon>
        <taxon>Magnoliopsida</taxon>
        <taxon>eudicotyledons</taxon>
        <taxon>Gunneridae</taxon>
        <taxon>Pentapetalae</taxon>
        <taxon>asterids</taxon>
        <taxon>campanulids</taxon>
        <taxon>Aquifoliales</taxon>
        <taxon>Aquifoliaceae</taxon>
        <taxon>Ilex</taxon>
    </lineage>
</organism>
<evidence type="ECO:0000313" key="4">
    <source>
        <dbReference type="Proteomes" id="UP001642360"/>
    </source>
</evidence>
<proteinExistence type="inferred from homology"/>
<keyword evidence="4" id="KW-1185">Reference proteome</keyword>
<accession>A0ABC8TPS6</accession>
<name>A0ABC8TPS6_9AQUA</name>
<protein>
    <submittedName>
        <fullName evidence="3">Uncharacterized protein</fullName>
    </submittedName>
</protein>
<dbReference type="AlphaFoldDB" id="A0ABC8TPS6"/>
<dbReference type="Gene3D" id="2.60.120.590">
    <property type="entry name" value="Alpha-ketoglutarate-dependent dioxygenase AlkB-like"/>
    <property type="match status" value="1"/>
</dbReference>
<dbReference type="EMBL" id="CAUOFW020005746">
    <property type="protein sequence ID" value="CAK9171458.1"/>
    <property type="molecule type" value="Genomic_DNA"/>
</dbReference>